<protein>
    <submittedName>
        <fullName evidence="1">Uncharacterized protein</fullName>
    </submittedName>
</protein>
<gene>
    <name evidence="1" type="ORF">CRI93_12825</name>
</gene>
<sequence length="256" mass="27876">MILKERTPPYLTIALIILAGLAGGCALSEPSSEHLMMRTAPVDRDETPPGPPGSVRLADVIDTITFANSYYLITEAYEQRLVERFVDDPSREGAPTEINPLGLWSMAPGVSVDLSDRFALGFGGIGGDMNATLRVAGPYFVTGLHAPAFTRNSEIIVQRRLLHPRVHNGWGVGLGAYWRQTQQRLGEYLVDEGTSFKQRSAGGRLYVRTPALHEATSADEQVVSTAHIAFITRIGVETEFNTAFVSVGARLTIHTP</sequence>
<evidence type="ECO:0000313" key="2">
    <source>
        <dbReference type="Proteomes" id="UP000221024"/>
    </source>
</evidence>
<dbReference type="AlphaFoldDB" id="A0A2H3NJ18"/>
<keyword evidence="2" id="KW-1185">Reference proteome</keyword>
<dbReference type="EMBL" id="PDEP01000014">
    <property type="protein sequence ID" value="PEN05395.1"/>
    <property type="molecule type" value="Genomic_DNA"/>
</dbReference>
<reference evidence="1 2" key="1">
    <citation type="submission" date="2017-10" db="EMBL/GenBank/DDBJ databases">
        <title>Draft genome of Longimonas halophila.</title>
        <authorList>
            <person name="Goh K.M."/>
            <person name="Shamsir M.S."/>
            <person name="Lim S.W."/>
        </authorList>
    </citation>
    <scope>NUCLEOTIDE SEQUENCE [LARGE SCALE GENOMIC DNA]</scope>
    <source>
        <strain evidence="1 2">KCTC 42399</strain>
    </source>
</reference>
<accession>A0A2H3NJ18</accession>
<comment type="caution">
    <text evidence="1">The sequence shown here is derived from an EMBL/GenBank/DDBJ whole genome shotgun (WGS) entry which is preliminary data.</text>
</comment>
<dbReference type="Proteomes" id="UP000221024">
    <property type="component" value="Unassembled WGS sequence"/>
</dbReference>
<dbReference type="RefSeq" id="WP_098063044.1">
    <property type="nucleotide sequence ID" value="NZ_PDEP01000014.1"/>
</dbReference>
<proteinExistence type="predicted"/>
<dbReference type="PROSITE" id="PS51257">
    <property type="entry name" value="PROKAR_LIPOPROTEIN"/>
    <property type="match status" value="1"/>
</dbReference>
<name>A0A2H3NJ18_9BACT</name>
<organism evidence="1 2">
    <name type="scientific">Longimonas halophila</name>
    <dbReference type="NCBI Taxonomy" id="1469170"/>
    <lineage>
        <taxon>Bacteria</taxon>
        <taxon>Pseudomonadati</taxon>
        <taxon>Rhodothermota</taxon>
        <taxon>Rhodothermia</taxon>
        <taxon>Rhodothermales</taxon>
        <taxon>Salisaetaceae</taxon>
        <taxon>Longimonas</taxon>
    </lineage>
</organism>
<evidence type="ECO:0000313" key="1">
    <source>
        <dbReference type="EMBL" id="PEN05395.1"/>
    </source>
</evidence>